<dbReference type="PROSITE" id="PS50042">
    <property type="entry name" value="CNMP_BINDING_3"/>
    <property type="match status" value="1"/>
</dbReference>
<dbReference type="RefSeq" id="WP_009282292.1">
    <property type="nucleotide sequence ID" value="NZ_CAIT01000006.1"/>
</dbReference>
<comment type="caution">
    <text evidence="2">The sequence shown here is derived from an EMBL/GenBank/DDBJ whole genome shotgun (WGS) entry which is preliminary data.</text>
</comment>
<evidence type="ECO:0000259" key="1">
    <source>
        <dbReference type="PROSITE" id="PS50042"/>
    </source>
</evidence>
<feature type="domain" description="Cyclic nucleotide-binding" evidence="1">
    <location>
        <begin position="22"/>
        <end position="114"/>
    </location>
</feature>
<dbReference type="SUPFAM" id="SSF51206">
    <property type="entry name" value="cAMP-binding domain-like"/>
    <property type="match status" value="1"/>
</dbReference>
<reference evidence="2 3" key="1">
    <citation type="journal article" date="2012" name="J. Bacteriol.">
        <title>Genome Sequence of the Filamentous Bacterium Fibrisoma limi BUZ 3T.</title>
        <authorList>
            <person name="Filippini M."/>
            <person name="Qi W."/>
            <person name="Jaenicke S."/>
            <person name="Goesmann A."/>
            <person name="Smits T.H."/>
            <person name="Bagheri H.C."/>
        </authorList>
    </citation>
    <scope>NUCLEOTIDE SEQUENCE [LARGE SCALE GENOMIC DNA]</scope>
    <source>
        <strain evidence="3">BUZ 3T</strain>
    </source>
</reference>
<proteinExistence type="predicted"/>
<protein>
    <submittedName>
        <fullName evidence="2">Putative transcriptional regulator, Crp/Fnr family</fullName>
    </submittedName>
</protein>
<gene>
    <name evidence="2" type="ORF">BN8_02828</name>
</gene>
<organism evidence="2 3">
    <name type="scientific">Fibrisoma limi BUZ 3</name>
    <dbReference type="NCBI Taxonomy" id="1185876"/>
    <lineage>
        <taxon>Bacteria</taxon>
        <taxon>Pseudomonadati</taxon>
        <taxon>Bacteroidota</taxon>
        <taxon>Cytophagia</taxon>
        <taxon>Cytophagales</taxon>
        <taxon>Spirosomataceae</taxon>
        <taxon>Fibrisoma</taxon>
    </lineage>
</organism>
<evidence type="ECO:0000313" key="3">
    <source>
        <dbReference type="Proteomes" id="UP000009309"/>
    </source>
</evidence>
<dbReference type="AlphaFoldDB" id="I2GII7"/>
<dbReference type="InterPro" id="IPR018490">
    <property type="entry name" value="cNMP-bd_dom_sf"/>
</dbReference>
<dbReference type="Pfam" id="PF00027">
    <property type="entry name" value="cNMP_binding"/>
    <property type="match status" value="1"/>
</dbReference>
<dbReference type="InterPro" id="IPR000595">
    <property type="entry name" value="cNMP-bd_dom"/>
</dbReference>
<dbReference type="STRING" id="1185876.BN8_02828"/>
<dbReference type="EMBL" id="CAIT01000006">
    <property type="protein sequence ID" value="CCH53712.1"/>
    <property type="molecule type" value="Genomic_DNA"/>
</dbReference>
<sequence>MDTLHFKNFINRRIVLTDTEWALVERCFTPRLLKEGELLLEEGRICTHLYYVDQGLLRFFVWKEGVDKTKFFTFDDYLFTSQYSFSTRKPATENIQAIEDCTLLQVTYSDLQTLYEQIPNWRKFIQSVIQEVSHFTEEILTELQTETAENRYRRMLTEEPAMIQRIPLKYLASYLGIAPQSLSRIRKNITNLT</sequence>
<keyword evidence="3" id="KW-1185">Reference proteome</keyword>
<dbReference type="OrthoDB" id="758145at2"/>
<accession>I2GII7</accession>
<dbReference type="Gene3D" id="2.60.120.10">
    <property type="entry name" value="Jelly Rolls"/>
    <property type="match status" value="1"/>
</dbReference>
<dbReference type="InterPro" id="IPR014710">
    <property type="entry name" value="RmlC-like_jellyroll"/>
</dbReference>
<dbReference type="Proteomes" id="UP000009309">
    <property type="component" value="Unassembled WGS sequence"/>
</dbReference>
<evidence type="ECO:0000313" key="2">
    <source>
        <dbReference type="EMBL" id="CCH53712.1"/>
    </source>
</evidence>
<dbReference type="eggNOG" id="COG0664">
    <property type="taxonomic scope" value="Bacteria"/>
</dbReference>
<name>I2GII7_9BACT</name>